<comment type="caution">
    <text evidence="9">The sequence shown here is derived from an EMBL/GenBank/DDBJ whole genome shotgun (WGS) entry which is preliminary data.</text>
</comment>
<dbReference type="InterPro" id="IPR014284">
    <property type="entry name" value="RNA_pol_sigma-70_dom"/>
</dbReference>
<dbReference type="Pfam" id="PF04542">
    <property type="entry name" value="Sigma70_r2"/>
    <property type="match status" value="1"/>
</dbReference>
<dbReference type="SUPFAM" id="SSF88946">
    <property type="entry name" value="Sigma2 domain of RNA polymerase sigma factors"/>
    <property type="match status" value="1"/>
</dbReference>
<comment type="similarity">
    <text evidence="1 6">Belongs to the sigma-70 factor family. ECF subfamily.</text>
</comment>
<name>A0ABS5CD54_9BACL</name>
<dbReference type="NCBIfam" id="TIGR02937">
    <property type="entry name" value="sigma70-ECF"/>
    <property type="match status" value="1"/>
</dbReference>
<evidence type="ECO:0000256" key="6">
    <source>
        <dbReference type="RuleBase" id="RU000716"/>
    </source>
</evidence>
<evidence type="ECO:0000313" key="9">
    <source>
        <dbReference type="EMBL" id="MBP3963917.1"/>
    </source>
</evidence>
<dbReference type="SUPFAM" id="SSF88659">
    <property type="entry name" value="Sigma3 and sigma4 domains of RNA polymerase sigma factors"/>
    <property type="match status" value="1"/>
</dbReference>
<feature type="domain" description="RNA polymerase sigma factor 70 region 4 type 2" evidence="8">
    <location>
        <begin position="170"/>
        <end position="220"/>
    </location>
</feature>
<dbReference type="Gene3D" id="1.10.10.10">
    <property type="entry name" value="Winged helix-like DNA-binding domain superfamily/Winged helix DNA-binding domain"/>
    <property type="match status" value="1"/>
</dbReference>
<organism evidence="9 10">
    <name type="scientific">Paenibacillus lignilyticus</name>
    <dbReference type="NCBI Taxonomy" id="1172615"/>
    <lineage>
        <taxon>Bacteria</taxon>
        <taxon>Bacillati</taxon>
        <taxon>Bacillota</taxon>
        <taxon>Bacilli</taxon>
        <taxon>Bacillales</taxon>
        <taxon>Paenibacillaceae</taxon>
        <taxon>Paenibacillus</taxon>
    </lineage>
</organism>
<accession>A0ABS5CD54</accession>
<dbReference type="InterPro" id="IPR036388">
    <property type="entry name" value="WH-like_DNA-bd_sf"/>
</dbReference>
<dbReference type="Gene3D" id="1.10.1740.10">
    <property type="match status" value="1"/>
</dbReference>
<protein>
    <recommendedName>
        <fullName evidence="6">RNA polymerase sigma factor</fullName>
    </recommendedName>
</protein>
<dbReference type="InterPro" id="IPR000838">
    <property type="entry name" value="RNA_pol_sigma70_ECF_CS"/>
</dbReference>
<dbReference type="PANTHER" id="PTHR43133:SF51">
    <property type="entry name" value="RNA POLYMERASE SIGMA FACTOR"/>
    <property type="match status" value="1"/>
</dbReference>
<evidence type="ECO:0000256" key="1">
    <source>
        <dbReference type="ARBA" id="ARBA00010641"/>
    </source>
</evidence>
<feature type="domain" description="RNA polymerase sigma-70 region 2" evidence="7">
    <location>
        <begin position="38"/>
        <end position="102"/>
    </location>
</feature>
<dbReference type="InterPro" id="IPR013325">
    <property type="entry name" value="RNA_pol_sigma_r2"/>
</dbReference>
<dbReference type="InterPro" id="IPR013249">
    <property type="entry name" value="RNA_pol_sigma70_r4_t2"/>
</dbReference>
<keyword evidence="3 6" id="KW-0731">Sigma factor</keyword>
<evidence type="ECO:0000256" key="3">
    <source>
        <dbReference type="ARBA" id="ARBA00023082"/>
    </source>
</evidence>
<dbReference type="InterPro" id="IPR007627">
    <property type="entry name" value="RNA_pol_sigma70_r2"/>
</dbReference>
<keyword evidence="4 6" id="KW-0238">DNA-binding</keyword>
<keyword evidence="2 6" id="KW-0805">Transcription regulation</keyword>
<evidence type="ECO:0000256" key="4">
    <source>
        <dbReference type="ARBA" id="ARBA00023125"/>
    </source>
</evidence>
<dbReference type="PROSITE" id="PS01063">
    <property type="entry name" value="SIGMA70_ECF"/>
    <property type="match status" value="1"/>
</dbReference>
<evidence type="ECO:0000313" key="10">
    <source>
        <dbReference type="Proteomes" id="UP000673394"/>
    </source>
</evidence>
<keyword evidence="10" id="KW-1185">Reference proteome</keyword>
<evidence type="ECO:0000259" key="7">
    <source>
        <dbReference type="Pfam" id="PF04542"/>
    </source>
</evidence>
<dbReference type="RefSeq" id="WP_210658778.1">
    <property type="nucleotide sequence ID" value="NZ_JAGKSP010000005.1"/>
</dbReference>
<dbReference type="InterPro" id="IPR039425">
    <property type="entry name" value="RNA_pol_sigma-70-like"/>
</dbReference>
<gene>
    <name evidence="9" type="ORF">I8J30_14465</name>
</gene>
<proteinExistence type="inferred from homology"/>
<dbReference type="PANTHER" id="PTHR43133">
    <property type="entry name" value="RNA POLYMERASE ECF-TYPE SIGMA FACTO"/>
    <property type="match status" value="1"/>
</dbReference>
<evidence type="ECO:0000259" key="8">
    <source>
        <dbReference type="Pfam" id="PF08281"/>
    </source>
</evidence>
<keyword evidence="5 6" id="KW-0804">Transcription</keyword>
<dbReference type="Proteomes" id="UP000673394">
    <property type="component" value="Unassembled WGS sequence"/>
</dbReference>
<dbReference type="EMBL" id="JAGKSP010000005">
    <property type="protein sequence ID" value="MBP3963917.1"/>
    <property type="molecule type" value="Genomic_DNA"/>
</dbReference>
<dbReference type="InterPro" id="IPR013324">
    <property type="entry name" value="RNA_pol_sigma_r3/r4-like"/>
</dbReference>
<evidence type="ECO:0000256" key="2">
    <source>
        <dbReference type="ARBA" id="ARBA00023015"/>
    </source>
</evidence>
<reference evidence="9 10" key="1">
    <citation type="submission" date="2021-04" db="EMBL/GenBank/DDBJ databases">
        <title>Paenibacillus sp. DLE-14 whole genome sequence.</title>
        <authorList>
            <person name="Ham Y.J."/>
        </authorList>
    </citation>
    <scope>NUCLEOTIDE SEQUENCE [LARGE SCALE GENOMIC DNA]</scope>
    <source>
        <strain evidence="9 10">DLE-14</strain>
    </source>
</reference>
<evidence type="ECO:0000256" key="5">
    <source>
        <dbReference type="ARBA" id="ARBA00023163"/>
    </source>
</evidence>
<sequence>MLVSNPAEQEHHDEKAPAQEADLVALARTGDPDAFGELVRRSRAKAFNLAYSLTQDHHLAEDVVQEALVRAFLHLGSLVDSSRFAPWLKTIVRNEANMKLRRGGPHRRERPFTSWSSKEFASVEGARVGCDEPYNIDQVLFRLGKLALDEAKQAHDPSAALMRKDLVDGIRGMMSCLTSREKRIFEAYFFDQLSPQHIASLMDTAVANVYNSISRSRQKLQQERIRSQISLYIEGRKKLGKPAAKLLAPPQYKITWRD</sequence>
<dbReference type="Pfam" id="PF08281">
    <property type="entry name" value="Sigma70_r4_2"/>
    <property type="match status" value="1"/>
</dbReference>